<keyword evidence="2" id="KW-1185">Reference proteome</keyword>
<evidence type="ECO:0000313" key="2">
    <source>
        <dbReference type="Proteomes" id="UP000003959"/>
    </source>
</evidence>
<proteinExistence type="predicted"/>
<evidence type="ECO:0000313" key="1">
    <source>
        <dbReference type="EMBL" id="EGJ35093.1"/>
    </source>
</evidence>
<sequence>MFTLVAQLPITLSRFFYRQSLLLTAHLVAQ</sequence>
<protein>
    <submittedName>
        <fullName evidence="1">Uncharacterized protein</fullName>
    </submittedName>
</protein>
<gene>
    <name evidence="1" type="ORF">LYNGBM3L_11310</name>
</gene>
<reference evidence="2" key="1">
    <citation type="journal article" date="2011" name="Proc. Natl. Acad. Sci. U.S.A.">
        <title>Genomic insights into the physiology and ecology of the marine filamentous cyanobacterium Lyngbya majuscula.</title>
        <authorList>
            <person name="Jones A.C."/>
            <person name="Monroe E.A."/>
            <person name="Podell S."/>
            <person name="Hess W.R."/>
            <person name="Klages S."/>
            <person name="Esquenazi E."/>
            <person name="Niessen S."/>
            <person name="Hoover H."/>
            <person name="Rothmann M."/>
            <person name="Lasken R.S."/>
            <person name="Yates J.R.III."/>
            <person name="Reinhardt R."/>
            <person name="Kube M."/>
            <person name="Burkart M.D."/>
            <person name="Allen E.E."/>
            <person name="Dorrestein P.C."/>
            <person name="Gerwick W.H."/>
            <person name="Gerwick L."/>
        </authorList>
    </citation>
    <scope>NUCLEOTIDE SEQUENCE [LARGE SCALE GENOMIC DNA]</scope>
    <source>
        <strain evidence="2">3L</strain>
    </source>
</reference>
<dbReference type="AlphaFoldDB" id="F4XKD4"/>
<name>F4XKD4_9CYAN</name>
<dbReference type="Proteomes" id="UP000003959">
    <property type="component" value="Unassembled WGS sequence"/>
</dbReference>
<dbReference type="HOGENOM" id="CLU_3404387_0_0_3"/>
<organism evidence="1 2">
    <name type="scientific">Moorena producens 3L</name>
    <dbReference type="NCBI Taxonomy" id="489825"/>
    <lineage>
        <taxon>Bacteria</taxon>
        <taxon>Bacillati</taxon>
        <taxon>Cyanobacteriota</taxon>
        <taxon>Cyanophyceae</taxon>
        <taxon>Coleofasciculales</taxon>
        <taxon>Coleofasciculaceae</taxon>
        <taxon>Moorena</taxon>
    </lineage>
</organism>
<accession>F4XKD4</accession>
<dbReference type="EMBL" id="GL890825">
    <property type="protein sequence ID" value="EGJ35093.1"/>
    <property type="molecule type" value="Genomic_DNA"/>
</dbReference>